<gene>
    <name evidence="1" type="ORF">A2U01_0011223</name>
</gene>
<comment type="caution">
    <text evidence="1">The sequence shown here is derived from an EMBL/GenBank/DDBJ whole genome shotgun (WGS) entry which is preliminary data.</text>
</comment>
<sequence>MRMRLNDHGVQCLVHCAVCNNAVEDSLHVLFLCPRSLQSWQRAGLWEHVSAGLNVNSNIAENINESDQTVCERARHLITCWQNAQVVHSLAHSRVVEGQIIAECCSSISVCLLDHLTC</sequence>
<reference evidence="1 2" key="1">
    <citation type="journal article" date="2018" name="Front. Plant Sci.">
        <title>Red Clover (Trifolium pratense) and Zigzag Clover (T. medium) - A Picture of Genomic Similarities and Differences.</title>
        <authorList>
            <person name="Dluhosova J."/>
            <person name="Istvanek J."/>
            <person name="Nedelnik J."/>
            <person name="Repkova J."/>
        </authorList>
    </citation>
    <scope>NUCLEOTIDE SEQUENCE [LARGE SCALE GENOMIC DNA]</scope>
    <source>
        <strain evidence="2">cv. 10/8</strain>
        <tissue evidence="1">Leaf</tissue>
    </source>
</reference>
<proteinExistence type="predicted"/>
<dbReference type="EMBL" id="LXQA010018050">
    <property type="protein sequence ID" value="MCH90309.1"/>
    <property type="molecule type" value="Genomic_DNA"/>
</dbReference>
<evidence type="ECO:0000313" key="2">
    <source>
        <dbReference type="Proteomes" id="UP000265520"/>
    </source>
</evidence>
<name>A0A392MTH9_9FABA</name>
<keyword evidence="2" id="KW-1185">Reference proteome</keyword>
<accession>A0A392MTH9</accession>
<dbReference type="AlphaFoldDB" id="A0A392MTH9"/>
<organism evidence="1 2">
    <name type="scientific">Trifolium medium</name>
    <dbReference type="NCBI Taxonomy" id="97028"/>
    <lineage>
        <taxon>Eukaryota</taxon>
        <taxon>Viridiplantae</taxon>
        <taxon>Streptophyta</taxon>
        <taxon>Embryophyta</taxon>
        <taxon>Tracheophyta</taxon>
        <taxon>Spermatophyta</taxon>
        <taxon>Magnoliopsida</taxon>
        <taxon>eudicotyledons</taxon>
        <taxon>Gunneridae</taxon>
        <taxon>Pentapetalae</taxon>
        <taxon>rosids</taxon>
        <taxon>fabids</taxon>
        <taxon>Fabales</taxon>
        <taxon>Fabaceae</taxon>
        <taxon>Papilionoideae</taxon>
        <taxon>50 kb inversion clade</taxon>
        <taxon>NPAAA clade</taxon>
        <taxon>Hologalegina</taxon>
        <taxon>IRL clade</taxon>
        <taxon>Trifolieae</taxon>
        <taxon>Trifolium</taxon>
    </lineage>
</organism>
<evidence type="ECO:0000313" key="1">
    <source>
        <dbReference type="EMBL" id="MCH90309.1"/>
    </source>
</evidence>
<dbReference type="Proteomes" id="UP000265520">
    <property type="component" value="Unassembled WGS sequence"/>
</dbReference>
<protein>
    <submittedName>
        <fullName evidence="1">Cytochrome P450</fullName>
    </submittedName>
</protein>